<feature type="compositionally biased region" description="Low complexity" evidence="1">
    <location>
        <begin position="313"/>
        <end position="325"/>
    </location>
</feature>
<evidence type="ECO:0000313" key="3">
    <source>
        <dbReference type="Proteomes" id="UP001497457"/>
    </source>
</evidence>
<dbReference type="AlphaFoldDB" id="A0ABC9FED1"/>
<feature type="region of interest" description="Disordered" evidence="1">
    <location>
        <begin position="184"/>
        <end position="247"/>
    </location>
</feature>
<dbReference type="EMBL" id="OZ075116">
    <property type="protein sequence ID" value="CAL5073995.1"/>
    <property type="molecule type" value="Genomic_DNA"/>
</dbReference>
<reference evidence="3" key="1">
    <citation type="submission" date="2024-06" db="EMBL/GenBank/DDBJ databases">
        <authorList>
            <person name="Ryan C."/>
        </authorList>
    </citation>
    <scope>NUCLEOTIDE SEQUENCE [LARGE SCALE GENOMIC DNA]</scope>
</reference>
<feature type="region of interest" description="Disordered" evidence="1">
    <location>
        <begin position="281"/>
        <end position="355"/>
    </location>
</feature>
<gene>
    <name evidence="2" type="ORF">URODEC1_LOCUS104950</name>
</gene>
<sequence>MFNITANTSEQCAAVDLKFDQLKAWNSARCPPEMVAPEAVLDAALEFPEVGAPVGAGLRADAVALAAGPLAGVAVAAVEPVDAVAVAEALAVLAAVPAATRPALDPVAVVLAVDPVALVLSLAEEVVDAAAVAAALVELALVAVPIAVELDALAHDAAVRRGGAPVRALLGLVVVVADEPLHGPGARGAAEAKAAAEQARGPRRGGERCGRGCREEGEVVAVASSAAAEQEEDEEEGEREREDEERVCGARVEVVGRGLGVRRLGLLVVGLRVLDHHGLERGAVPHRGGAEQRGGRPRQLPRAAAGARRDADAAVAVHPSAAPGHSDSDSPPPPLRGPDAAVPVLNLRRISVSNP</sequence>
<evidence type="ECO:0000256" key="1">
    <source>
        <dbReference type="SAM" id="MobiDB-lite"/>
    </source>
</evidence>
<evidence type="ECO:0000313" key="2">
    <source>
        <dbReference type="EMBL" id="CAL5073995.1"/>
    </source>
</evidence>
<feature type="compositionally biased region" description="Low complexity" evidence="1">
    <location>
        <begin position="219"/>
        <end position="228"/>
    </location>
</feature>
<keyword evidence="3" id="KW-1185">Reference proteome</keyword>
<organism evidence="2 3">
    <name type="scientific">Urochloa decumbens</name>
    <dbReference type="NCBI Taxonomy" id="240449"/>
    <lineage>
        <taxon>Eukaryota</taxon>
        <taxon>Viridiplantae</taxon>
        <taxon>Streptophyta</taxon>
        <taxon>Embryophyta</taxon>
        <taxon>Tracheophyta</taxon>
        <taxon>Spermatophyta</taxon>
        <taxon>Magnoliopsida</taxon>
        <taxon>Liliopsida</taxon>
        <taxon>Poales</taxon>
        <taxon>Poaceae</taxon>
        <taxon>PACMAD clade</taxon>
        <taxon>Panicoideae</taxon>
        <taxon>Panicodae</taxon>
        <taxon>Paniceae</taxon>
        <taxon>Melinidinae</taxon>
        <taxon>Urochloa</taxon>
    </lineage>
</organism>
<protein>
    <submittedName>
        <fullName evidence="2">Uncharacterized protein</fullName>
    </submittedName>
</protein>
<feature type="compositionally biased region" description="Basic and acidic residues" evidence="1">
    <location>
        <begin position="238"/>
        <end position="247"/>
    </location>
</feature>
<proteinExistence type="predicted"/>
<dbReference type="Proteomes" id="UP001497457">
    <property type="component" value="Chromosome 6rd"/>
</dbReference>
<name>A0ABC9FED1_9POAL</name>
<accession>A0ABC9FED1</accession>
<feature type="compositionally biased region" description="Basic and acidic residues" evidence="1">
    <location>
        <begin position="204"/>
        <end position="217"/>
    </location>
</feature>
<reference evidence="2 3" key="2">
    <citation type="submission" date="2024-10" db="EMBL/GenBank/DDBJ databases">
        <authorList>
            <person name="Ryan C."/>
        </authorList>
    </citation>
    <scope>NUCLEOTIDE SEQUENCE [LARGE SCALE GENOMIC DNA]</scope>
</reference>
<feature type="compositionally biased region" description="Low complexity" evidence="1">
    <location>
        <begin position="184"/>
        <end position="199"/>
    </location>
</feature>